<protein>
    <submittedName>
        <fullName evidence="1">CCHC-type domain-containing protein</fullName>
    </submittedName>
</protein>
<keyword evidence="2" id="KW-1185">Reference proteome</keyword>
<dbReference type="OrthoDB" id="10414539at2759"/>
<name>A0A8X6JCR3_TRICU</name>
<organism evidence="1 2">
    <name type="scientific">Trichonephila clavata</name>
    <name type="common">Joro spider</name>
    <name type="synonym">Nephila clavata</name>
    <dbReference type="NCBI Taxonomy" id="2740835"/>
    <lineage>
        <taxon>Eukaryota</taxon>
        <taxon>Metazoa</taxon>
        <taxon>Ecdysozoa</taxon>
        <taxon>Arthropoda</taxon>
        <taxon>Chelicerata</taxon>
        <taxon>Arachnida</taxon>
        <taxon>Araneae</taxon>
        <taxon>Araneomorphae</taxon>
        <taxon>Entelegynae</taxon>
        <taxon>Araneoidea</taxon>
        <taxon>Nephilidae</taxon>
        <taxon>Trichonephila</taxon>
    </lineage>
</organism>
<dbReference type="EMBL" id="BMAO01037827">
    <property type="protein sequence ID" value="GFR20408.1"/>
    <property type="molecule type" value="Genomic_DNA"/>
</dbReference>
<gene>
    <name evidence="1" type="primary">X975_14027</name>
    <name evidence="1" type="ORF">TNCT_501191</name>
</gene>
<dbReference type="Proteomes" id="UP000887116">
    <property type="component" value="Unassembled WGS sequence"/>
</dbReference>
<reference evidence="1" key="1">
    <citation type="submission" date="2020-07" db="EMBL/GenBank/DDBJ databases">
        <title>Multicomponent nature underlies the extraordinary mechanical properties of spider dragline silk.</title>
        <authorList>
            <person name="Kono N."/>
            <person name="Nakamura H."/>
            <person name="Mori M."/>
            <person name="Yoshida Y."/>
            <person name="Ohtoshi R."/>
            <person name="Malay A.D."/>
            <person name="Moran D.A.P."/>
            <person name="Tomita M."/>
            <person name="Numata K."/>
            <person name="Arakawa K."/>
        </authorList>
    </citation>
    <scope>NUCLEOTIDE SEQUENCE</scope>
</reference>
<evidence type="ECO:0000313" key="1">
    <source>
        <dbReference type="EMBL" id="GFR20408.1"/>
    </source>
</evidence>
<evidence type="ECO:0000313" key="2">
    <source>
        <dbReference type="Proteomes" id="UP000887116"/>
    </source>
</evidence>
<proteinExistence type="predicted"/>
<dbReference type="AlphaFoldDB" id="A0A8X6JCR3"/>
<sequence length="221" mass="25188">MAFLGKGLKADLQIMATEMGVEDVLSLKVFELREAILNNKNFDEEFCREQLNTIIEERKRIEEMDLAERKKRKEDIEFAERKRLDELEERKKKDENDFELQKKRIELEGGGSENEVKESGQFKIDLQNLMPKCLDVVLDGTVDSGAQISVVRADLVKDIECTGEGKIKLISSFGDSEIAPLRTFNIKIDDGWHDAIPTTCAVSKKLVNDMLICQTAYEALL</sequence>
<comment type="caution">
    <text evidence="1">The sequence shown here is derived from an EMBL/GenBank/DDBJ whole genome shotgun (WGS) entry which is preliminary data.</text>
</comment>
<accession>A0A8X6JCR3</accession>